<feature type="compositionally biased region" description="Basic and acidic residues" evidence="1">
    <location>
        <begin position="76"/>
        <end position="88"/>
    </location>
</feature>
<reference evidence="2 3" key="1">
    <citation type="submission" date="2021-03" db="EMBL/GenBank/DDBJ databases">
        <title>Whole genome shotgun sequence of Actinoplanes toevensis NBRC 105298.</title>
        <authorList>
            <person name="Komaki H."/>
            <person name="Tamura T."/>
        </authorList>
    </citation>
    <scope>NUCLEOTIDE SEQUENCE [LARGE SCALE GENOMIC DNA]</scope>
    <source>
        <strain evidence="2 3">NBRC 105298</strain>
    </source>
</reference>
<gene>
    <name evidence="2" type="ORF">Ato02nite_062110</name>
</gene>
<evidence type="ECO:0000313" key="3">
    <source>
        <dbReference type="Proteomes" id="UP000677082"/>
    </source>
</evidence>
<comment type="caution">
    <text evidence="2">The sequence shown here is derived from an EMBL/GenBank/DDBJ whole genome shotgun (WGS) entry which is preliminary data.</text>
</comment>
<feature type="compositionally biased region" description="Basic and acidic residues" evidence="1">
    <location>
        <begin position="97"/>
        <end position="107"/>
    </location>
</feature>
<accession>A0A919TF06</accession>
<sequence length="119" mass="12809">MLATAIACCYTVPERRPQVTLDQHAELAATLTTQPNVIGWHLSTSAVTDDVYLPDAGLSIGVGAADAGSCPGPHPFVDRPVRPHDHLNNHNTGTSRRFCERTDHDASDPAPPGRHRSRP</sequence>
<organism evidence="2 3">
    <name type="scientific">Paractinoplanes toevensis</name>
    <dbReference type="NCBI Taxonomy" id="571911"/>
    <lineage>
        <taxon>Bacteria</taxon>
        <taxon>Bacillati</taxon>
        <taxon>Actinomycetota</taxon>
        <taxon>Actinomycetes</taxon>
        <taxon>Micromonosporales</taxon>
        <taxon>Micromonosporaceae</taxon>
        <taxon>Paractinoplanes</taxon>
    </lineage>
</organism>
<proteinExistence type="predicted"/>
<feature type="region of interest" description="Disordered" evidence="1">
    <location>
        <begin position="71"/>
        <end position="119"/>
    </location>
</feature>
<name>A0A919TF06_9ACTN</name>
<evidence type="ECO:0000256" key="1">
    <source>
        <dbReference type="SAM" id="MobiDB-lite"/>
    </source>
</evidence>
<protein>
    <submittedName>
        <fullName evidence="2">Uncharacterized protein</fullName>
    </submittedName>
</protein>
<dbReference type="AlphaFoldDB" id="A0A919TF06"/>
<dbReference type="EMBL" id="BOQN01000081">
    <property type="protein sequence ID" value="GIM94418.1"/>
    <property type="molecule type" value="Genomic_DNA"/>
</dbReference>
<dbReference type="RefSeq" id="WP_213010204.1">
    <property type="nucleotide sequence ID" value="NZ_BOQN01000081.1"/>
</dbReference>
<evidence type="ECO:0000313" key="2">
    <source>
        <dbReference type="EMBL" id="GIM94418.1"/>
    </source>
</evidence>
<dbReference type="Proteomes" id="UP000677082">
    <property type="component" value="Unassembled WGS sequence"/>
</dbReference>
<keyword evidence="3" id="KW-1185">Reference proteome</keyword>